<keyword evidence="5" id="KW-1185">Reference proteome</keyword>
<gene>
    <name evidence="4" type="ORF">JF922_17070</name>
</gene>
<dbReference type="SUPFAM" id="SSF140990">
    <property type="entry name" value="FtsH protease domain-like"/>
    <property type="match status" value="1"/>
</dbReference>
<keyword evidence="2" id="KW-0472">Membrane</keyword>
<feature type="domain" description="AAA+ ATPase" evidence="3">
    <location>
        <begin position="193"/>
        <end position="388"/>
    </location>
</feature>
<comment type="caution">
    <text evidence="4">The sequence shown here is derived from an EMBL/GenBank/DDBJ whole genome shotgun (WGS) entry which is preliminary data.</text>
</comment>
<proteinExistence type="predicted"/>
<evidence type="ECO:0000313" key="5">
    <source>
        <dbReference type="Proteomes" id="UP000612893"/>
    </source>
</evidence>
<dbReference type="Proteomes" id="UP000612893">
    <property type="component" value="Unassembled WGS sequence"/>
</dbReference>
<keyword evidence="2" id="KW-1133">Transmembrane helix</keyword>
<feature type="region of interest" description="Disordered" evidence="1">
    <location>
        <begin position="671"/>
        <end position="707"/>
    </location>
</feature>
<dbReference type="InterPro" id="IPR000642">
    <property type="entry name" value="Peptidase_M41"/>
</dbReference>
<dbReference type="RefSeq" id="WP_338203387.1">
    <property type="nucleotide sequence ID" value="NZ_JAEKNR010000172.1"/>
</dbReference>
<evidence type="ECO:0000256" key="2">
    <source>
        <dbReference type="SAM" id="Phobius"/>
    </source>
</evidence>
<feature type="transmembrane region" description="Helical" evidence="2">
    <location>
        <begin position="27"/>
        <end position="45"/>
    </location>
</feature>
<dbReference type="SUPFAM" id="SSF52540">
    <property type="entry name" value="P-loop containing nucleoside triphosphate hydrolases"/>
    <property type="match status" value="1"/>
</dbReference>
<protein>
    <submittedName>
        <fullName evidence="4">AAA family ATPase</fullName>
    </submittedName>
</protein>
<feature type="compositionally biased region" description="Basic and acidic residues" evidence="1">
    <location>
        <begin position="694"/>
        <end position="707"/>
    </location>
</feature>
<dbReference type="AlphaFoldDB" id="A0A934KCP9"/>
<dbReference type="Gene3D" id="3.40.50.300">
    <property type="entry name" value="P-loop containing nucleotide triphosphate hydrolases"/>
    <property type="match status" value="1"/>
</dbReference>
<feature type="transmembrane region" description="Helical" evidence="2">
    <location>
        <begin position="222"/>
        <end position="246"/>
    </location>
</feature>
<dbReference type="Gene3D" id="1.10.8.60">
    <property type="match status" value="1"/>
</dbReference>
<dbReference type="SMART" id="SM00382">
    <property type="entry name" value="AAA"/>
    <property type="match status" value="1"/>
</dbReference>
<dbReference type="InterPro" id="IPR003959">
    <property type="entry name" value="ATPase_AAA_core"/>
</dbReference>
<dbReference type="PANTHER" id="PTHR23076">
    <property type="entry name" value="METALLOPROTEASE M41 FTSH"/>
    <property type="match status" value="1"/>
</dbReference>
<dbReference type="InterPro" id="IPR027417">
    <property type="entry name" value="P-loop_NTPase"/>
</dbReference>
<name>A0A934KCP9_9BACT</name>
<dbReference type="EMBL" id="JAEKNR010000172">
    <property type="protein sequence ID" value="MBJ7599775.1"/>
    <property type="molecule type" value="Genomic_DNA"/>
</dbReference>
<feature type="transmembrane region" description="Helical" evidence="2">
    <location>
        <begin position="112"/>
        <end position="141"/>
    </location>
</feature>
<reference evidence="4" key="1">
    <citation type="submission" date="2020-10" db="EMBL/GenBank/DDBJ databases">
        <title>Ca. Dormibacterota MAGs.</title>
        <authorList>
            <person name="Montgomery K."/>
        </authorList>
    </citation>
    <scope>NUCLEOTIDE SEQUENCE [LARGE SCALE GENOMIC DNA]</scope>
    <source>
        <strain evidence="4">SC8812_S17_10</strain>
    </source>
</reference>
<dbReference type="InterPro" id="IPR003593">
    <property type="entry name" value="AAA+_ATPase"/>
</dbReference>
<keyword evidence="2" id="KW-0812">Transmembrane</keyword>
<dbReference type="Pfam" id="PF00004">
    <property type="entry name" value="AAA"/>
    <property type="match status" value="1"/>
</dbReference>
<dbReference type="Gene3D" id="1.20.58.760">
    <property type="entry name" value="Peptidase M41"/>
    <property type="match status" value="1"/>
</dbReference>
<evidence type="ECO:0000256" key="1">
    <source>
        <dbReference type="SAM" id="MobiDB-lite"/>
    </source>
</evidence>
<evidence type="ECO:0000259" key="3">
    <source>
        <dbReference type="SMART" id="SM00382"/>
    </source>
</evidence>
<dbReference type="InterPro" id="IPR037219">
    <property type="entry name" value="Peptidase_M41-like"/>
</dbReference>
<feature type="transmembrane region" description="Helical" evidence="2">
    <location>
        <begin position="80"/>
        <end position="100"/>
    </location>
</feature>
<organism evidence="4 5">
    <name type="scientific">Candidatus Nephthysia bennettiae</name>
    <dbReference type="NCBI Taxonomy" id="3127016"/>
    <lineage>
        <taxon>Bacteria</taxon>
        <taxon>Bacillati</taxon>
        <taxon>Candidatus Dormiibacterota</taxon>
        <taxon>Candidatus Dormibacteria</taxon>
        <taxon>Candidatus Dormibacterales</taxon>
        <taxon>Candidatus Dormibacteraceae</taxon>
        <taxon>Candidatus Nephthysia</taxon>
    </lineage>
</organism>
<accession>A0A934KCP9</accession>
<sequence length="707" mass="77886">MVIFWIFAALVSLSAFGYGMILMQWGLVGSLLFALAVLVFCRGLITWMRRSLILRERIADDEDTNKRTLETNRYIFWRRITFLGVALGLYLSGSFFLLGLSPAETLLGLPGLLAQGLVVVAQFGLLFVAQFMIFFGPFILFGRMGRQTLVPGDANYEVKMEDVRGQKSAVSEMQRILRLIEHGRNYVRAGGKRERGVLMVGPPGTGKTMLAKGIASTLHSPIIITSGAAFSGMFIGMDMVAVWMMVRAAKRKAKRWGGCTIFIDEFDALGQRRAGMGGGGGGGMGGMGGMFGGGQMGLNMLLVQMDGVDNPGLMKKFFRRAVNVTLDGLFIPREIRINGSRASLRVPHLKPPRTNLFFIGATNRPQVLDEAVTRPGRFGRTITFRMPTREGRKDIAELYFNVKAHDPELDSPSRREEVARITEGYSPAMIEQALSLALMYAFEDGRTYFRWQDLREAMGNIESGLAEPVEYSERDKVAVARHELGHAVSAHFFEPDKSSVRLSIRMRSGSLGHHYNIDKEEQFVEFRSQSAGRLRAILGALSAERVFYGENSSGVTMDLIQSTRLACLMVGVWGMGPDDLNPELSRKAANMGEYLISRAEEVGDSALGRSTVNGSILSGPSRRVVAQVMGAAFIDDWRLMYANRESIDNAAEALMAQGELVGDEVDGLLESVGLRPPDASVPYPEDAKLVPPARDGEEERPRMLDTA</sequence>
<dbReference type="PANTHER" id="PTHR23076:SF97">
    <property type="entry name" value="ATP-DEPENDENT ZINC METALLOPROTEASE YME1L1"/>
    <property type="match status" value="1"/>
</dbReference>
<dbReference type="Pfam" id="PF01434">
    <property type="entry name" value="Peptidase_M41"/>
    <property type="match status" value="1"/>
</dbReference>
<evidence type="ECO:0000313" key="4">
    <source>
        <dbReference type="EMBL" id="MBJ7599775.1"/>
    </source>
</evidence>